<keyword evidence="4" id="KW-0964">Secreted</keyword>
<keyword evidence="5" id="KW-0732">Signal</keyword>
<evidence type="ECO:0000256" key="5">
    <source>
        <dbReference type="ARBA" id="ARBA00022729"/>
    </source>
</evidence>
<dbReference type="PANTHER" id="PTHR10494">
    <property type="entry name" value="BONE MORPHOGENETIC PROTEIN INHIBITOR, NOGGIN"/>
    <property type="match status" value="1"/>
</dbReference>
<comment type="similarity">
    <text evidence="2">Belongs to the noggin family.</text>
</comment>
<dbReference type="Pfam" id="PF05806">
    <property type="entry name" value="Noggin"/>
    <property type="match status" value="1"/>
</dbReference>
<dbReference type="GeneTree" id="ENSGT01110000271508"/>
<sequence length="205" mass="23534">MYYYNVDVNKDKCLQVGILLNIYLLLFHCCPRPGGYKLGFTSLLSFSQPISPYTLLTNTEDYHNMPKPRHCRPSRPLRLLGLSLDLFWMSIDQPPETSVTLSKSRVNLSPSPGANHSHRLEKEAAGIDFGPLPPDVARSIQSWLAHPAMCELFYKCKDLGPAFWPRWLHCSFPSVMECMRAQTAQKDSGLALPRNQRWRQWIQKD</sequence>
<dbReference type="GO" id="GO:0051216">
    <property type="term" value="P:cartilage development"/>
    <property type="evidence" value="ECO:0007669"/>
    <property type="project" value="UniProtKB-KW"/>
</dbReference>
<evidence type="ECO:0000313" key="8">
    <source>
        <dbReference type="Proteomes" id="UP000694558"/>
    </source>
</evidence>
<dbReference type="Gene3D" id="1.10.287.520">
    <property type="entry name" value="Helix hairpin bin"/>
    <property type="match status" value="1"/>
</dbReference>
<protein>
    <submittedName>
        <fullName evidence="7">Uncharacterized protein</fullName>
    </submittedName>
</protein>
<name>A0A8D3DNK4_SCOMX</name>
<dbReference type="InterPro" id="IPR008717">
    <property type="entry name" value="Noggin"/>
</dbReference>
<dbReference type="GO" id="GO:0001649">
    <property type="term" value="P:osteoblast differentiation"/>
    <property type="evidence" value="ECO:0007669"/>
    <property type="project" value="TreeGrafter"/>
</dbReference>
<evidence type="ECO:0000256" key="6">
    <source>
        <dbReference type="ARBA" id="ARBA00023188"/>
    </source>
</evidence>
<accession>A0A8D3DNK4</accession>
<dbReference type="GO" id="GO:0045596">
    <property type="term" value="P:negative regulation of cell differentiation"/>
    <property type="evidence" value="ECO:0007669"/>
    <property type="project" value="InterPro"/>
</dbReference>
<evidence type="ECO:0000256" key="1">
    <source>
        <dbReference type="ARBA" id="ARBA00004613"/>
    </source>
</evidence>
<keyword evidence="3" id="KW-0217">Developmental protein</keyword>
<evidence type="ECO:0000256" key="3">
    <source>
        <dbReference type="ARBA" id="ARBA00022473"/>
    </source>
</evidence>
<reference evidence="7" key="2">
    <citation type="submission" date="2025-08" db="UniProtKB">
        <authorList>
            <consortium name="Ensembl"/>
        </authorList>
    </citation>
    <scope>IDENTIFICATION</scope>
</reference>
<dbReference type="Proteomes" id="UP000694558">
    <property type="component" value="Chromosome 8"/>
</dbReference>
<evidence type="ECO:0000256" key="2">
    <source>
        <dbReference type="ARBA" id="ARBA00007480"/>
    </source>
</evidence>
<dbReference type="GO" id="GO:0009953">
    <property type="term" value="P:dorsal/ventral pattern formation"/>
    <property type="evidence" value="ECO:0007669"/>
    <property type="project" value="TreeGrafter"/>
</dbReference>
<dbReference type="Gene3D" id="2.10.90.10">
    <property type="entry name" value="Cystine-knot cytokines"/>
    <property type="match status" value="1"/>
</dbReference>
<dbReference type="GO" id="GO:0005615">
    <property type="term" value="C:extracellular space"/>
    <property type="evidence" value="ECO:0007669"/>
    <property type="project" value="TreeGrafter"/>
</dbReference>
<dbReference type="GO" id="GO:0030514">
    <property type="term" value="P:negative regulation of BMP signaling pathway"/>
    <property type="evidence" value="ECO:0007669"/>
    <property type="project" value="InterPro"/>
</dbReference>
<dbReference type="AlphaFoldDB" id="A0A8D3DNK4"/>
<keyword evidence="6" id="KW-0891">Chondrogenesis</keyword>
<dbReference type="Ensembl" id="ENSSMAT00000058412.1">
    <property type="protein sequence ID" value="ENSSMAP00000061113.1"/>
    <property type="gene ID" value="ENSSMAG00000016601.2"/>
</dbReference>
<reference evidence="7" key="1">
    <citation type="submission" date="2023-05" db="EMBL/GenBank/DDBJ databases">
        <title>High-quality long-read genome of Scophthalmus maximus.</title>
        <authorList>
            <person name="Lien S."/>
            <person name="Martinez P."/>
        </authorList>
    </citation>
    <scope>NUCLEOTIDE SEQUENCE [LARGE SCALE GENOMIC DNA]</scope>
</reference>
<evidence type="ECO:0000256" key="4">
    <source>
        <dbReference type="ARBA" id="ARBA00022525"/>
    </source>
</evidence>
<proteinExistence type="inferred from homology"/>
<dbReference type="PANTHER" id="PTHR10494:SF6">
    <property type="entry name" value="NOGGIN"/>
    <property type="match status" value="1"/>
</dbReference>
<dbReference type="InterPro" id="IPR029034">
    <property type="entry name" value="Cystine-knot_cytokine"/>
</dbReference>
<evidence type="ECO:0000313" key="7">
    <source>
        <dbReference type="Ensembl" id="ENSSMAP00000061113.1"/>
    </source>
</evidence>
<organism evidence="7 8">
    <name type="scientific">Scophthalmus maximus</name>
    <name type="common">Turbot</name>
    <name type="synonym">Psetta maxima</name>
    <dbReference type="NCBI Taxonomy" id="52904"/>
    <lineage>
        <taxon>Eukaryota</taxon>
        <taxon>Metazoa</taxon>
        <taxon>Chordata</taxon>
        <taxon>Craniata</taxon>
        <taxon>Vertebrata</taxon>
        <taxon>Euteleostomi</taxon>
        <taxon>Actinopterygii</taxon>
        <taxon>Neopterygii</taxon>
        <taxon>Teleostei</taxon>
        <taxon>Neoteleostei</taxon>
        <taxon>Acanthomorphata</taxon>
        <taxon>Carangaria</taxon>
        <taxon>Pleuronectiformes</taxon>
        <taxon>Pleuronectoidei</taxon>
        <taxon>Scophthalmidae</taxon>
        <taxon>Scophthalmus</taxon>
    </lineage>
</organism>
<dbReference type="SUPFAM" id="SSF57501">
    <property type="entry name" value="Cystine-knot cytokines"/>
    <property type="match status" value="1"/>
</dbReference>
<comment type="subcellular location">
    <subcellularLocation>
        <location evidence="1">Secreted</location>
    </subcellularLocation>
</comment>